<dbReference type="PRINTS" id="PR00385">
    <property type="entry name" value="P450"/>
</dbReference>
<comment type="subcellular location">
    <subcellularLocation>
        <location evidence="1">Membrane</location>
    </subcellularLocation>
</comment>
<evidence type="ECO:0000256" key="2">
    <source>
        <dbReference type="ARBA" id="ARBA00022617"/>
    </source>
</evidence>
<keyword evidence="3 10" id="KW-0812">Transmembrane</keyword>
<keyword evidence="5 10" id="KW-1133">Transmembrane helix</keyword>
<dbReference type="GO" id="GO:0004497">
    <property type="term" value="F:monooxygenase activity"/>
    <property type="evidence" value="ECO:0007669"/>
    <property type="project" value="InterPro"/>
</dbReference>
<dbReference type="EMBL" id="HBGH01009690">
    <property type="protein sequence ID" value="CAD9233318.1"/>
    <property type="molecule type" value="Transcribed_RNA"/>
</dbReference>
<evidence type="ECO:0000256" key="4">
    <source>
        <dbReference type="ARBA" id="ARBA00022723"/>
    </source>
</evidence>
<dbReference type="PRINTS" id="PR00465">
    <property type="entry name" value="EP450IV"/>
</dbReference>
<dbReference type="SUPFAM" id="SSF48264">
    <property type="entry name" value="Cytochrome P450"/>
    <property type="match status" value="1"/>
</dbReference>
<keyword evidence="2 9" id="KW-0349">Heme</keyword>
<evidence type="ECO:0000256" key="1">
    <source>
        <dbReference type="ARBA" id="ARBA00004370"/>
    </source>
</evidence>
<dbReference type="PANTHER" id="PTHR24282:SF211">
    <property type="entry name" value="CYTOCHROME P450-RELATED"/>
    <property type="match status" value="1"/>
</dbReference>
<dbReference type="InterPro" id="IPR001128">
    <property type="entry name" value="Cyt_P450"/>
</dbReference>
<evidence type="ECO:0000256" key="6">
    <source>
        <dbReference type="ARBA" id="ARBA00023002"/>
    </source>
</evidence>
<reference evidence="11" key="1">
    <citation type="submission" date="2021-01" db="EMBL/GenBank/DDBJ databases">
        <authorList>
            <person name="Corre E."/>
            <person name="Pelletier E."/>
            <person name="Niang G."/>
            <person name="Scheremetjew M."/>
            <person name="Finn R."/>
            <person name="Kale V."/>
            <person name="Holt S."/>
            <person name="Cochrane G."/>
            <person name="Meng A."/>
            <person name="Brown T."/>
            <person name="Cohen L."/>
        </authorList>
    </citation>
    <scope>NUCLEOTIDE SEQUENCE</scope>
    <source>
        <strain evidence="11">SAG 36.94</strain>
    </source>
</reference>
<dbReference type="GO" id="GO:0020037">
    <property type="term" value="F:heme binding"/>
    <property type="evidence" value="ECO:0007669"/>
    <property type="project" value="InterPro"/>
</dbReference>
<evidence type="ECO:0000256" key="9">
    <source>
        <dbReference type="PIRSR" id="PIRSR602403-1"/>
    </source>
</evidence>
<dbReference type="InterPro" id="IPR050665">
    <property type="entry name" value="Cytochrome_P450_Monooxygen"/>
</dbReference>
<feature type="transmembrane region" description="Helical" evidence="10">
    <location>
        <begin position="12"/>
        <end position="45"/>
    </location>
</feature>
<dbReference type="GO" id="GO:0005506">
    <property type="term" value="F:iron ion binding"/>
    <property type="evidence" value="ECO:0007669"/>
    <property type="project" value="InterPro"/>
</dbReference>
<feature type="binding site" description="axial binding residue" evidence="9">
    <location>
        <position position="489"/>
    </location>
    <ligand>
        <name>heme</name>
        <dbReference type="ChEBI" id="CHEBI:30413"/>
    </ligand>
    <ligandPart>
        <name>Fe</name>
        <dbReference type="ChEBI" id="CHEBI:18248"/>
    </ligandPart>
</feature>
<sequence>MTWADIMGWMNLLYSVVIIGLVGLLAPFVFGTCRAISLLLTHLWLRYSRYRHITFPSRPPESSTAEWLFEGHGLLIGVNRSHASVMDRLMRYVEEHNGPALGCLGIFFAPRIVVWDLDMIQSIFAKPDLWMKPEFVRNTLRDITGDSSVLLTEGDLHRRQRKIIGPSFHHDALRHTYSVFMDLGSTLVQRWKSMVQESLNHSVVVDLFKEVLRIPIVAICRTAFGMKEEYLRTHGKKLDAAFGKIFANLDSQSVTVRRLSILFLHIFPIWLTYRFPLKMLSDRRKAAQLIRNEVSSLIKQRSTVPTEGTPPQDLLDSLLRKMGGDAEDRNCTMSRSEVLDNCMTFMSAGSMTTVSLLTSMLTQLALHPRSASKLREEISSAFPAGLKSDDDVSKLDKLPYLDAVFRESIRLYPPIPATARIASETITVGDLTIPKGAYVLVPIAALQRLPALWGHDANLFRPERWLNSSTGGASMNLAFMPFLYGPRSCIGSRFATLEAKVVVAHIYDSDIRLTVVPACEFYQFSFVSAYVGLMMKIELCKEPSLP</sequence>
<dbReference type="Gene3D" id="1.10.630.10">
    <property type="entry name" value="Cytochrome P450"/>
    <property type="match status" value="1"/>
</dbReference>
<dbReference type="AlphaFoldDB" id="A0A7S1TDI9"/>
<evidence type="ECO:0000256" key="5">
    <source>
        <dbReference type="ARBA" id="ARBA00022989"/>
    </source>
</evidence>
<dbReference type="Pfam" id="PF00067">
    <property type="entry name" value="p450"/>
    <property type="match status" value="1"/>
</dbReference>
<comment type="cofactor">
    <cofactor evidence="9">
        <name>heme</name>
        <dbReference type="ChEBI" id="CHEBI:30413"/>
    </cofactor>
</comment>
<keyword evidence="8 10" id="KW-0472">Membrane</keyword>
<proteinExistence type="predicted"/>
<dbReference type="InterPro" id="IPR002403">
    <property type="entry name" value="Cyt_P450_E_grp-IV"/>
</dbReference>
<organism evidence="11">
    <name type="scientific">Compsopogon caeruleus</name>
    <dbReference type="NCBI Taxonomy" id="31354"/>
    <lineage>
        <taxon>Eukaryota</taxon>
        <taxon>Rhodophyta</taxon>
        <taxon>Compsopogonophyceae</taxon>
        <taxon>Compsopogonales</taxon>
        <taxon>Compsopogonaceae</taxon>
        <taxon>Compsopogon</taxon>
    </lineage>
</organism>
<dbReference type="InterPro" id="IPR036396">
    <property type="entry name" value="Cyt_P450_sf"/>
</dbReference>
<accession>A0A7S1TDI9</accession>
<evidence type="ECO:0000313" key="11">
    <source>
        <dbReference type="EMBL" id="CAD9233318.1"/>
    </source>
</evidence>
<evidence type="ECO:0000256" key="10">
    <source>
        <dbReference type="SAM" id="Phobius"/>
    </source>
</evidence>
<dbReference type="PANTHER" id="PTHR24282">
    <property type="entry name" value="CYTOCHROME P450 FAMILY MEMBER"/>
    <property type="match status" value="1"/>
</dbReference>
<name>A0A7S1TDI9_9RHOD</name>
<evidence type="ECO:0000256" key="7">
    <source>
        <dbReference type="ARBA" id="ARBA00023004"/>
    </source>
</evidence>
<protein>
    <recommendedName>
        <fullName evidence="12">Cytochrome P450</fullName>
    </recommendedName>
</protein>
<evidence type="ECO:0008006" key="12">
    <source>
        <dbReference type="Google" id="ProtNLM"/>
    </source>
</evidence>
<keyword evidence="7 9" id="KW-0408">Iron</keyword>
<dbReference type="GO" id="GO:0016020">
    <property type="term" value="C:membrane"/>
    <property type="evidence" value="ECO:0007669"/>
    <property type="project" value="UniProtKB-SubCell"/>
</dbReference>
<keyword evidence="4 9" id="KW-0479">Metal-binding</keyword>
<dbReference type="GO" id="GO:0016705">
    <property type="term" value="F:oxidoreductase activity, acting on paired donors, with incorporation or reduction of molecular oxygen"/>
    <property type="evidence" value="ECO:0007669"/>
    <property type="project" value="InterPro"/>
</dbReference>
<gene>
    <name evidence="11" type="ORF">CCAE0312_LOCUS5404</name>
</gene>
<evidence type="ECO:0000256" key="8">
    <source>
        <dbReference type="ARBA" id="ARBA00023136"/>
    </source>
</evidence>
<keyword evidence="6" id="KW-0560">Oxidoreductase</keyword>
<evidence type="ECO:0000256" key="3">
    <source>
        <dbReference type="ARBA" id="ARBA00022692"/>
    </source>
</evidence>